<proteinExistence type="inferred from homology"/>
<dbReference type="PANTHER" id="PTHR11910">
    <property type="entry name" value="ATP SYNTHASE DELTA CHAIN"/>
    <property type="match status" value="1"/>
</dbReference>
<comment type="subcellular location">
    <subcellularLocation>
        <location evidence="1">Membrane</location>
    </subcellularLocation>
</comment>
<dbReference type="GO" id="GO:0046933">
    <property type="term" value="F:proton-transporting ATP synthase activity, rotational mechanism"/>
    <property type="evidence" value="ECO:0007669"/>
    <property type="project" value="InterPro"/>
</dbReference>
<dbReference type="GO" id="GO:0016020">
    <property type="term" value="C:membrane"/>
    <property type="evidence" value="ECO:0007669"/>
    <property type="project" value="UniProtKB-SubCell"/>
</dbReference>
<dbReference type="VEuPathDB" id="TriTrypDB:BCY84_07467"/>
<protein>
    <submittedName>
        <fullName evidence="8">Uncharacterized protein</fullName>
    </submittedName>
</protein>
<evidence type="ECO:0000256" key="6">
    <source>
        <dbReference type="ARBA" id="ARBA00023136"/>
    </source>
</evidence>
<comment type="similarity">
    <text evidence="2">Belongs to the ATPase delta chain family.</text>
</comment>
<keyword evidence="3" id="KW-0813">Transport</keyword>
<evidence type="ECO:0000313" key="8">
    <source>
        <dbReference type="EMBL" id="KAF5226301.1"/>
    </source>
</evidence>
<organism evidence="8 9">
    <name type="scientific">Trypanosoma cruzi</name>
    <dbReference type="NCBI Taxonomy" id="5693"/>
    <lineage>
        <taxon>Eukaryota</taxon>
        <taxon>Discoba</taxon>
        <taxon>Euglenozoa</taxon>
        <taxon>Kinetoplastea</taxon>
        <taxon>Metakinetoplastina</taxon>
        <taxon>Trypanosomatida</taxon>
        <taxon>Trypanosomatidae</taxon>
        <taxon>Trypanosoma</taxon>
        <taxon>Schizotrypanum</taxon>
    </lineage>
</organism>
<evidence type="ECO:0000256" key="4">
    <source>
        <dbReference type="ARBA" id="ARBA00022781"/>
    </source>
</evidence>
<accession>A0A7J6YHR1</accession>
<comment type="caution">
    <text evidence="8">The sequence shown here is derived from an EMBL/GenBank/DDBJ whole genome shotgun (WGS) entry which is preliminary data.</text>
</comment>
<keyword evidence="4" id="KW-0375">Hydrogen ion transport</keyword>
<sequence>MQQRKTNKLFYPVAFLHFFLGEDNERRMFRRLSTSALAAAAVRFYTPSESLKKLYTSDFDKTEFPLSIVPSDSVLFAKFLYKAAEPNNSFDAILKDFQTIAAASSSLPIFWERTAVVEDVAEFKKLSEPMFFTLVWMQKNGMLDLIPEVSEIYETYVNAKMKRIVAKIYVAPGKEGDVGEAKRVAQELHKEAKELAGHTLVFKTVVDRSIVTGFAVELAGQYVNRAEGHKSHAPAADEADYTTIPAPRLPKTVWEDNIETEVLCRYLDSLAEYDAEEAKHGV</sequence>
<evidence type="ECO:0000256" key="1">
    <source>
        <dbReference type="ARBA" id="ARBA00004370"/>
    </source>
</evidence>
<dbReference type="SUPFAM" id="SSF47928">
    <property type="entry name" value="N-terminal domain of the delta subunit of the F1F0-ATP synthase"/>
    <property type="match status" value="1"/>
</dbReference>
<keyword evidence="7" id="KW-0066">ATP synthesis</keyword>
<evidence type="ECO:0000256" key="7">
    <source>
        <dbReference type="ARBA" id="ARBA00023310"/>
    </source>
</evidence>
<name>A0A7J6YHR1_TRYCR</name>
<evidence type="ECO:0000313" key="9">
    <source>
        <dbReference type="Proteomes" id="UP000583944"/>
    </source>
</evidence>
<dbReference type="InterPro" id="IPR026015">
    <property type="entry name" value="ATP_synth_OSCP/delta_N_sf"/>
</dbReference>
<dbReference type="InterPro" id="IPR000711">
    <property type="entry name" value="ATPase_OSCP/dsu"/>
</dbReference>
<keyword evidence="5" id="KW-0406">Ion transport</keyword>
<dbReference type="AlphaFoldDB" id="A0A7J6YHR1"/>
<dbReference type="VEuPathDB" id="TriTrypDB:ECC02_000424"/>
<evidence type="ECO:0000256" key="3">
    <source>
        <dbReference type="ARBA" id="ARBA00022448"/>
    </source>
</evidence>
<keyword evidence="6" id="KW-0472">Membrane</keyword>
<dbReference type="Proteomes" id="UP000583944">
    <property type="component" value="Unassembled WGS sequence"/>
</dbReference>
<reference evidence="8 9" key="1">
    <citation type="journal article" date="2019" name="Genome Biol. Evol.">
        <title>Nanopore Sequencing Significantly Improves Genome Assembly of the Protozoan Parasite Trypanosoma cruzi.</title>
        <authorList>
            <person name="Diaz-Viraque F."/>
            <person name="Pita S."/>
            <person name="Greif G."/>
            <person name="de Souza R.C.M."/>
            <person name="Iraola G."/>
            <person name="Robello C."/>
        </authorList>
    </citation>
    <scope>NUCLEOTIDE SEQUENCE [LARGE SCALE GENOMIC DNA]</scope>
    <source>
        <strain evidence="8 9">Berenice</strain>
    </source>
</reference>
<dbReference type="Pfam" id="PF00213">
    <property type="entry name" value="OSCP"/>
    <property type="match status" value="1"/>
</dbReference>
<evidence type="ECO:0000256" key="5">
    <source>
        <dbReference type="ARBA" id="ARBA00023065"/>
    </source>
</evidence>
<gene>
    <name evidence="8" type="ORF">ECC02_000424</name>
</gene>
<dbReference type="EMBL" id="JABDHM010000002">
    <property type="protein sequence ID" value="KAF5226301.1"/>
    <property type="molecule type" value="Genomic_DNA"/>
</dbReference>
<evidence type="ECO:0000256" key="2">
    <source>
        <dbReference type="ARBA" id="ARBA00007046"/>
    </source>
</evidence>